<keyword evidence="2" id="KW-1185">Reference proteome</keyword>
<proteinExistence type="predicted"/>
<sequence length="595" mass="66889">MIEYLLILTFVLSAISIFYARRLVRRRRANPSGLPYPPGSRGLPVLGNLFDINMSKPWLTYTAWGKKYGDIVYLTLLGQDYIVINSVKVARTLLEQRSSNYSDRLTPTLYKHFGVDFLTVFSGYTEQWKVHRKLFNLTLRTEIIIKHRNLYMRKAHELALKLVNDSEGPPMNLEEYFIRFSGSVIMAVAYGYEVTSHDDPLVARARKLTNIIMDDAPAERAVLLTAFPLLRYLFAWFPGMAFQRQVSFCRELAAEVRDVPFNYVKNQRAAGKASYSMAFDFFEHYSEDGIDEEMELTMRDTAATNLLVGGKLALLPKVVSQRGCKRVRIALPRPPLHRSLQSTPDQNNSTAQVTMIEYPLILTFVLSVISVFFARRLEQRRANPSGLPYPPGPRGLPVLGNLFGINLSKPWLTYSALGKKYGDIVYLTLLGQDYIVINSVKVARTLLEQRSSNYSDRLTPTLYKQPVAFLQSVLESVLTPISPGATVVYNVWEMSRAAANDPDDAACFNPNRYLTPDGKLSPEDAFTNSPSFGSFFSAGRFFAEGSIWAAVVTMLATLSFTKAQDLNGTEIDVNPEFTGVMVSYVATYLGGISEV</sequence>
<protein>
    <submittedName>
        <fullName evidence="1">Cytochrome P450</fullName>
    </submittedName>
</protein>
<reference evidence="1" key="1">
    <citation type="journal article" date="2021" name="New Phytol.">
        <title>Evolutionary innovations through gain and loss of genes in the ectomycorrhizal Boletales.</title>
        <authorList>
            <person name="Wu G."/>
            <person name="Miyauchi S."/>
            <person name="Morin E."/>
            <person name="Kuo A."/>
            <person name="Drula E."/>
            <person name="Varga T."/>
            <person name="Kohler A."/>
            <person name="Feng B."/>
            <person name="Cao Y."/>
            <person name="Lipzen A."/>
            <person name="Daum C."/>
            <person name="Hundley H."/>
            <person name="Pangilinan J."/>
            <person name="Johnson J."/>
            <person name="Barry K."/>
            <person name="LaButti K."/>
            <person name="Ng V."/>
            <person name="Ahrendt S."/>
            <person name="Min B."/>
            <person name="Choi I.G."/>
            <person name="Park H."/>
            <person name="Plett J.M."/>
            <person name="Magnuson J."/>
            <person name="Spatafora J.W."/>
            <person name="Nagy L.G."/>
            <person name="Henrissat B."/>
            <person name="Grigoriev I.V."/>
            <person name="Yang Z.L."/>
            <person name="Xu J."/>
            <person name="Martin F.M."/>
        </authorList>
    </citation>
    <scope>NUCLEOTIDE SEQUENCE</scope>
    <source>
        <strain evidence="1">ATCC 28755</strain>
    </source>
</reference>
<gene>
    <name evidence="1" type="ORF">BJ138DRAFT_1119797</name>
</gene>
<name>A0ACB7ZT46_9AGAM</name>
<organism evidence="1 2">
    <name type="scientific">Hygrophoropsis aurantiaca</name>
    <dbReference type="NCBI Taxonomy" id="72124"/>
    <lineage>
        <taxon>Eukaryota</taxon>
        <taxon>Fungi</taxon>
        <taxon>Dikarya</taxon>
        <taxon>Basidiomycota</taxon>
        <taxon>Agaricomycotina</taxon>
        <taxon>Agaricomycetes</taxon>
        <taxon>Agaricomycetidae</taxon>
        <taxon>Boletales</taxon>
        <taxon>Coniophorineae</taxon>
        <taxon>Hygrophoropsidaceae</taxon>
        <taxon>Hygrophoropsis</taxon>
    </lineage>
</organism>
<dbReference type="EMBL" id="MU268638">
    <property type="protein sequence ID" value="KAH7904034.1"/>
    <property type="molecule type" value="Genomic_DNA"/>
</dbReference>
<comment type="caution">
    <text evidence="1">The sequence shown here is derived from an EMBL/GenBank/DDBJ whole genome shotgun (WGS) entry which is preliminary data.</text>
</comment>
<dbReference type="Proteomes" id="UP000790377">
    <property type="component" value="Unassembled WGS sequence"/>
</dbReference>
<accession>A0ACB7ZT46</accession>
<evidence type="ECO:0000313" key="1">
    <source>
        <dbReference type="EMBL" id="KAH7904034.1"/>
    </source>
</evidence>
<evidence type="ECO:0000313" key="2">
    <source>
        <dbReference type="Proteomes" id="UP000790377"/>
    </source>
</evidence>